<dbReference type="EMBL" id="JAECZO010000020">
    <property type="protein sequence ID" value="KAK7201787.1"/>
    <property type="molecule type" value="Genomic_DNA"/>
</dbReference>
<dbReference type="Gene3D" id="3.80.10.10">
    <property type="entry name" value="Ribonuclease Inhibitor"/>
    <property type="match status" value="1"/>
</dbReference>
<protein>
    <submittedName>
        <fullName evidence="2">Uncharacterized protein</fullName>
    </submittedName>
</protein>
<feature type="compositionally biased region" description="Acidic residues" evidence="1">
    <location>
        <begin position="86"/>
        <end position="96"/>
    </location>
</feature>
<keyword evidence="3" id="KW-1185">Reference proteome</keyword>
<reference evidence="2 3" key="1">
    <citation type="journal article" date="2021" name="MBio">
        <title>A New Model Trypanosomatid, Novymonas esmeraldas: Genomic Perception of Its 'Candidatus Pandoraea novymonadis' Endosymbiont.</title>
        <authorList>
            <person name="Zakharova A."/>
            <person name="Saura A."/>
            <person name="Butenko A."/>
            <person name="Podesvova L."/>
            <person name="Warmusova S."/>
            <person name="Kostygov A.Y."/>
            <person name="Nenarokova A."/>
            <person name="Lukes J."/>
            <person name="Opperdoes F.R."/>
            <person name="Yurchenko V."/>
        </authorList>
    </citation>
    <scope>NUCLEOTIDE SEQUENCE [LARGE SCALE GENOMIC DNA]</scope>
    <source>
        <strain evidence="2 3">E262AT.01</strain>
    </source>
</reference>
<accession>A0AAW0F7Y9</accession>
<dbReference type="InterPro" id="IPR032675">
    <property type="entry name" value="LRR_dom_sf"/>
</dbReference>
<sequence>MPQVAVAVAVGRADEGLSGVVGVVGEPGDSEGDTSHTSSSSAAPHRPRAASSLVFQYFALLATYHGAVHVPRFWADLLCPVPDTPSAEETETEEVDGGSGSERDDERWADVLLSPVAEIDLSACYVGPTTLLALADLLRVHCVTLPRGRSQRRRPPGKKAADALLTVMAPLWGAGARRASKEEEVVCSLLPQLTTLRLTHLAIDFTAAHGTAGLSGGAAVMRHLLEALQGHPSIQVVDVSGNPVAAALVPTLSRLVQTTPSLRTLVLDGTLLTASEKEMLRAQCLLNELRQQRARGGASGNVDRSSTDSLDSVTRALWVAQMRERVTMAVEHGTAAVPWLLGKSTALVHRYDAAVANASAGERTGVAATRASLGTRDLSEFGTSSVNSLSGMDATPSTEMAYVAYDSASDGAAAASSAAGPPPPGTVWSAECTEVVRCAFMSRAVAQRTVLGGRPVWSNVPEPLDGAAERPCLSAPSAATVAATDLLLSLRQQVLPDPEAPPGLRRHSAPDADFLTTAEENYWTVRRVQDAQWGYVAEKVAQSLVPLSVRHGRTLYASGDECDFIYLLPPSLAETNTYVELHPSGGGGADARRANRVLPGQWVGDAEALDSIPLYAKHLPTTAGASAAALGGHLFTPVAFQRCSTARVVTTAEGEVQVWALPFSVAFFYLYTPYQLLHKQFIHRTPMSAFANVHPVQLSCVPVRLRVSYGTQQTAAAERAHGDTGAPVLCRYNFLSRHVLLLEEGEFLLRLPSLVSHTGHGRSAASVAVVMDDHHLLSGVTVLTQPMLDLDAAARSTATTADGGAADGADDVIASARGPQGTQMLGKDAALRRFRATKAANYDASAAPKPSAAGGTAAEAAAADRDGSDDEDRDSAELRQYRAGGPAARWRYAALTNDEFAALCPALRLILTRHSCVVHSARHE</sequence>
<gene>
    <name evidence="2" type="ORF">NESM_000245000</name>
</gene>
<evidence type="ECO:0000256" key="1">
    <source>
        <dbReference type="SAM" id="MobiDB-lite"/>
    </source>
</evidence>
<feature type="region of interest" description="Disordered" evidence="1">
    <location>
        <begin position="842"/>
        <end position="880"/>
    </location>
</feature>
<feature type="region of interest" description="Disordered" evidence="1">
    <location>
        <begin position="84"/>
        <end position="106"/>
    </location>
</feature>
<dbReference type="AlphaFoldDB" id="A0AAW0F7Y9"/>
<feature type="compositionally biased region" description="Low complexity" evidence="1">
    <location>
        <begin position="844"/>
        <end position="861"/>
    </location>
</feature>
<proteinExistence type="predicted"/>
<evidence type="ECO:0000313" key="2">
    <source>
        <dbReference type="EMBL" id="KAK7201787.1"/>
    </source>
</evidence>
<feature type="compositionally biased region" description="Low complexity" evidence="1">
    <location>
        <begin position="35"/>
        <end position="45"/>
    </location>
</feature>
<dbReference type="Proteomes" id="UP001430356">
    <property type="component" value="Unassembled WGS sequence"/>
</dbReference>
<comment type="caution">
    <text evidence="2">The sequence shown here is derived from an EMBL/GenBank/DDBJ whole genome shotgun (WGS) entry which is preliminary data.</text>
</comment>
<feature type="region of interest" description="Disordered" evidence="1">
    <location>
        <begin position="19"/>
        <end position="45"/>
    </location>
</feature>
<organism evidence="2 3">
    <name type="scientific">Novymonas esmeraldas</name>
    <dbReference type="NCBI Taxonomy" id="1808958"/>
    <lineage>
        <taxon>Eukaryota</taxon>
        <taxon>Discoba</taxon>
        <taxon>Euglenozoa</taxon>
        <taxon>Kinetoplastea</taxon>
        <taxon>Metakinetoplastina</taxon>
        <taxon>Trypanosomatida</taxon>
        <taxon>Trypanosomatidae</taxon>
        <taxon>Novymonas</taxon>
    </lineage>
</organism>
<evidence type="ECO:0000313" key="3">
    <source>
        <dbReference type="Proteomes" id="UP001430356"/>
    </source>
</evidence>
<dbReference type="SUPFAM" id="SSF52047">
    <property type="entry name" value="RNI-like"/>
    <property type="match status" value="1"/>
</dbReference>
<name>A0AAW0F7Y9_9TRYP</name>